<proteinExistence type="inferred from homology"/>
<dbReference type="Gene3D" id="3.30.559.10">
    <property type="entry name" value="Chloramphenicol acetyltransferase-like domain"/>
    <property type="match status" value="1"/>
</dbReference>
<evidence type="ECO:0000256" key="8">
    <source>
        <dbReference type="ARBA" id="ARBA00022823"/>
    </source>
</evidence>
<dbReference type="PANTHER" id="PTHR43416:SF5">
    <property type="entry name" value="DIHYDROLIPOYLLYSINE-RESIDUE SUCCINYLTRANSFERASE COMPONENT OF 2-OXOGLUTARATE DEHYDROGENASE COMPLEX, MITOCHONDRIAL"/>
    <property type="match status" value="1"/>
</dbReference>
<evidence type="ECO:0000256" key="11">
    <source>
        <dbReference type="ARBA" id="ARBA00032406"/>
    </source>
</evidence>
<dbReference type="GO" id="GO:0005739">
    <property type="term" value="C:mitochondrion"/>
    <property type="evidence" value="ECO:0007669"/>
    <property type="project" value="TreeGrafter"/>
</dbReference>
<keyword evidence="6" id="KW-0816">Tricarboxylic acid cycle</keyword>
<keyword evidence="7" id="KW-0808">Transferase</keyword>
<dbReference type="InterPro" id="IPR023213">
    <property type="entry name" value="CAT-like_dom_sf"/>
</dbReference>
<dbReference type="Pfam" id="PF00198">
    <property type="entry name" value="2-oxoacid_dh"/>
    <property type="match status" value="1"/>
</dbReference>
<comment type="pathway">
    <text evidence="2">Amino-acid degradation; L-lysine degradation via saccharopine pathway; glutaryl-CoA from L-lysine: step 6/6.</text>
</comment>
<feature type="non-terminal residue" evidence="15">
    <location>
        <position position="1"/>
    </location>
</feature>
<dbReference type="InterPro" id="IPR032675">
    <property type="entry name" value="LRR_dom_sf"/>
</dbReference>
<dbReference type="Gene3D" id="3.80.10.10">
    <property type="entry name" value="Ribonuclease Inhibitor"/>
    <property type="match status" value="1"/>
</dbReference>
<feature type="region of interest" description="Disordered" evidence="13">
    <location>
        <begin position="101"/>
        <end position="120"/>
    </location>
</feature>
<evidence type="ECO:0000256" key="9">
    <source>
        <dbReference type="ARBA" id="ARBA00023315"/>
    </source>
</evidence>
<accession>A0A7R9FT81</accession>
<keyword evidence="9" id="KW-0012">Acyltransferase</keyword>
<comment type="cofactor">
    <cofactor evidence="1">
        <name>(R)-lipoate</name>
        <dbReference type="ChEBI" id="CHEBI:83088"/>
    </cofactor>
</comment>
<evidence type="ECO:0000313" key="15">
    <source>
        <dbReference type="EMBL" id="CAD7254258.1"/>
    </source>
</evidence>
<gene>
    <name evidence="15" type="ORF">DSTB1V02_LOCUS14004</name>
</gene>
<dbReference type="EMBL" id="CAJPEV010008583">
    <property type="protein sequence ID" value="CAG0905336.1"/>
    <property type="molecule type" value="Genomic_DNA"/>
</dbReference>
<dbReference type="AlphaFoldDB" id="A0A7R9FT81"/>
<keyword evidence="16" id="KW-1185">Reference proteome</keyword>
<evidence type="ECO:0000256" key="10">
    <source>
        <dbReference type="ARBA" id="ARBA00031331"/>
    </source>
</evidence>
<evidence type="ECO:0000256" key="5">
    <source>
        <dbReference type="ARBA" id="ARBA00020294"/>
    </source>
</evidence>
<dbReference type="GO" id="GO:0004149">
    <property type="term" value="F:dihydrolipoyllysine-residue succinyltransferase activity"/>
    <property type="evidence" value="ECO:0007669"/>
    <property type="project" value="UniProtKB-EC"/>
</dbReference>
<sequence length="362" mass="40724">VVIRPMMYVALTYDHPLIDGREAVTFLRKFKQAVEDPRCLLLGLSPEDEAFDPFPRANRPSPSHRETAEFIIRVHRYRFIHQQGWNFEIEVAPDDQRLNEAVHQHGRRPEPDRDSSVRVDAVEGEARGRSGLEDFPWEVLLKMAVLTSLDVSGGSLAALPALRSHVLEDLALADNRVSAVEGGWFLPNLIDLDLPSCCELRQLHIFSSGKAPNIKEASVFDDSVFRIQPRPVSTSMCSATEKRIVLALFSLLLSLAPRTSGQFPRPDPEDNSPCTCSHDGQGENITLDCTLATTSEIFFAFNDVAWFSNLTILIVKAFRMGKKESGRTRPIFTEVGQEEDRNTIMKAASMRTKKEKENSTWM</sequence>
<dbReference type="EMBL" id="LR908101">
    <property type="protein sequence ID" value="CAD7254258.1"/>
    <property type="molecule type" value="Genomic_DNA"/>
</dbReference>
<evidence type="ECO:0000256" key="7">
    <source>
        <dbReference type="ARBA" id="ARBA00022679"/>
    </source>
</evidence>
<dbReference type="PANTHER" id="PTHR43416">
    <property type="entry name" value="DIHYDROLIPOYLLYSINE-RESIDUE SUCCINYLTRANSFERASE COMPONENT OF 2-OXOGLUTARATE DEHYDROGENASE COMPLEX, MITOCHONDRIAL-RELATED"/>
    <property type="match status" value="1"/>
</dbReference>
<dbReference type="SUPFAM" id="SSF52058">
    <property type="entry name" value="L domain-like"/>
    <property type="match status" value="1"/>
</dbReference>
<organism evidence="15">
    <name type="scientific">Darwinula stevensoni</name>
    <dbReference type="NCBI Taxonomy" id="69355"/>
    <lineage>
        <taxon>Eukaryota</taxon>
        <taxon>Metazoa</taxon>
        <taxon>Ecdysozoa</taxon>
        <taxon>Arthropoda</taxon>
        <taxon>Crustacea</taxon>
        <taxon>Oligostraca</taxon>
        <taxon>Ostracoda</taxon>
        <taxon>Podocopa</taxon>
        <taxon>Podocopida</taxon>
        <taxon>Darwinulocopina</taxon>
        <taxon>Darwinuloidea</taxon>
        <taxon>Darwinulidae</taxon>
        <taxon>Darwinula</taxon>
    </lineage>
</organism>
<dbReference type="Proteomes" id="UP000677054">
    <property type="component" value="Unassembled WGS sequence"/>
</dbReference>
<name>A0A7R9FT81_9CRUS</name>
<protein>
    <recommendedName>
        <fullName evidence="5">Dihydrolipoyllysine-residue succinyltransferase component of 2-oxoglutarate dehydrogenase complex, mitochondrial</fullName>
        <ecNumber evidence="4">2.3.1.61</ecNumber>
    </recommendedName>
    <alternativeName>
        <fullName evidence="11">2-oxoglutarate dehydrogenase complex component E2</fullName>
    </alternativeName>
    <alternativeName>
        <fullName evidence="10">E2K</fullName>
    </alternativeName>
</protein>
<comment type="similarity">
    <text evidence="3">Belongs to the 2-oxoacid dehydrogenase family.</text>
</comment>
<keyword evidence="8" id="KW-0450">Lipoyl</keyword>
<evidence type="ECO:0000256" key="1">
    <source>
        <dbReference type="ARBA" id="ARBA00001938"/>
    </source>
</evidence>
<dbReference type="SUPFAM" id="SSF52777">
    <property type="entry name" value="CoA-dependent acyltransferases"/>
    <property type="match status" value="1"/>
</dbReference>
<evidence type="ECO:0000256" key="12">
    <source>
        <dbReference type="ARBA" id="ARBA00046046"/>
    </source>
</evidence>
<evidence type="ECO:0000259" key="14">
    <source>
        <dbReference type="Pfam" id="PF00198"/>
    </source>
</evidence>
<dbReference type="EC" id="2.3.1.61" evidence="4"/>
<evidence type="ECO:0000256" key="6">
    <source>
        <dbReference type="ARBA" id="ARBA00022532"/>
    </source>
</evidence>
<evidence type="ECO:0000256" key="13">
    <source>
        <dbReference type="SAM" id="MobiDB-lite"/>
    </source>
</evidence>
<evidence type="ECO:0000256" key="2">
    <source>
        <dbReference type="ARBA" id="ARBA00005145"/>
    </source>
</evidence>
<dbReference type="InterPro" id="IPR050537">
    <property type="entry name" value="2-oxoacid_dehydrogenase"/>
</dbReference>
<dbReference type="GO" id="GO:0006099">
    <property type="term" value="P:tricarboxylic acid cycle"/>
    <property type="evidence" value="ECO:0007669"/>
    <property type="project" value="UniProtKB-KW"/>
</dbReference>
<evidence type="ECO:0000256" key="4">
    <source>
        <dbReference type="ARBA" id="ARBA00012945"/>
    </source>
</evidence>
<dbReference type="InterPro" id="IPR001078">
    <property type="entry name" value="2-oxoacid_DH_actylTfrase"/>
</dbReference>
<evidence type="ECO:0000256" key="3">
    <source>
        <dbReference type="ARBA" id="ARBA00007317"/>
    </source>
</evidence>
<dbReference type="OrthoDB" id="5391403at2759"/>
<comment type="function">
    <text evidence="12">Dihydrolipoamide succinyltransferase (E2) component of the 2-oxoglutarate dehydrogenase complex. The 2-oxoglutarate dehydrogenase complex catalyzes the overall conversion of 2-oxoglutarate to succinyl-CoA and CO(2). The 2-oxoglutarate dehydrogenase complex is mainly active in the mitochondrion. A fraction of the 2-oxoglutarate dehydrogenase complex also localizes in the nucleus and is required for lysine succinylation of histones: associates with KAT2A on chromatin and provides succinyl-CoA to histone succinyltransferase KAT2A.</text>
</comment>
<feature type="domain" description="2-oxoacid dehydrogenase acyltransferase catalytic" evidence="14">
    <location>
        <begin position="1"/>
        <end position="41"/>
    </location>
</feature>
<reference evidence="15" key="1">
    <citation type="submission" date="2020-11" db="EMBL/GenBank/DDBJ databases">
        <authorList>
            <person name="Tran Van P."/>
        </authorList>
    </citation>
    <scope>NUCLEOTIDE SEQUENCE</scope>
</reference>
<evidence type="ECO:0000313" key="16">
    <source>
        <dbReference type="Proteomes" id="UP000677054"/>
    </source>
</evidence>